<feature type="transmembrane region" description="Helical" evidence="7">
    <location>
        <begin position="16"/>
        <end position="33"/>
    </location>
</feature>
<evidence type="ECO:0000256" key="1">
    <source>
        <dbReference type="ARBA" id="ARBA00004651"/>
    </source>
</evidence>
<dbReference type="Proteomes" id="UP000318554">
    <property type="component" value="Unassembled WGS sequence"/>
</dbReference>
<comment type="similarity">
    <text evidence="2">Belongs to the CPA3 antiporters (TC 2.A.63) subunit E family.</text>
</comment>
<comment type="subcellular location">
    <subcellularLocation>
        <location evidence="1">Cell membrane</location>
        <topology evidence="1">Multi-pass membrane protein</topology>
    </subcellularLocation>
</comment>
<keyword evidence="5 7" id="KW-1133">Transmembrane helix</keyword>
<dbReference type="AlphaFoldDB" id="A0A554WHD0"/>
<evidence type="ECO:0000313" key="8">
    <source>
        <dbReference type="EMBL" id="TSE22990.1"/>
    </source>
</evidence>
<evidence type="ECO:0000313" key="9">
    <source>
        <dbReference type="Proteomes" id="UP000318554"/>
    </source>
</evidence>
<dbReference type="InterPro" id="IPR002758">
    <property type="entry name" value="Cation_antiport_E"/>
</dbReference>
<dbReference type="PANTHER" id="PTHR34584">
    <property type="entry name" value="NA(+)/H(+) ANTIPORTER SUBUNIT E1"/>
    <property type="match status" value="1"/>
</dbReference>
<proteinExistence type="inferred from homology"/>
<dbReference type="RefSeq" id="WP_144326480.1">
    <property type="nucleotide sequence ID" value="NZ_VJNA01000025.1"/>
</dbReference>
<feature type="transmembrane region" description="Helical" evidence="7">
    <location>
        <begin position="68"/>
        <end position="89"/>
    </location>
</feature>
<dbReference type="EMBL" id="VJNA01000025">
    <property type="protein sequence ID" value="TSE22990.1"/>
    <property type="molecule type" value="Genomic_DNA"/>
</dbReference>
<evidence type="ECO:0000256" key="7">
    <source>
        <dbReference type="SAM" id="Phobius"/>
    </source>
</evidence>
<evidence type="ECO:0000256" key="2">
    <source>
        <dbReference type="ARBA" id="ARBA00006228"/>
    </source>
</evidence>
<keyword evidence="9" id="KW-1185">Reference proteome</keyword>
<dbReference type="PANTHER" id="PTHR34584:SF1">
    <property type="entry name" value="NA(+)_H(+) ANTIPORTER SUBUNIT E1"/>
    <property type="match status" value="1"/>
</dbReference>
<dbReference type="NCBIfam" id="NF006518">
    <property type="entry name" value="PRK08965.1-2"/>
    <property type="match status" value="1"/>
</dbReference>
<name>A0A554WHD0_9BURK</name>
<evidence type="ECO:0000256" key="5">
    <source>
        <dbReference type="ARBA" id="ARBA00022989"/>
    </source>
</evidence>
<keyword evidence="4 7" id="KW-0812">Transmembrane</keyword>
<dbReference type="GO" id="GO:0005886">
    <property type="term" value="C:plasma membrane"/>
    <property type="evidence" value="ECO:0007669"/>
    <property type="project" value="UniProtKB-SubCell"/>
</dbReference>
<gene>
    <name evidence="8" type="primary">mrpE</name>
    <name evidence="8" type="ORF">Taqua_01917</name>
</gene>
<evidence type="ECO:0000256" key="6">
    <source>
        <dbReference type="ARBA" id="ARBA00023136"/>
    </source>
</evidence>
<protein>
    <submittedName>
        <fullName evidence="8">Na(+)/H(+) antiporter subunit E</fullName>
    </submittedName>
</protein>
<keyword evidence="3" id="KW-1003">Cell membrane</keyword>
<sequence length="187" mass="20448">MNPTTVAPAPRAHRRAWPHPVLSLLLAASWVLLNRSVAPAHLLWALLLGWGVPYLLRPWLDAAGRVDWGAALRLTLVVLWDIVVANVTVARLTLGPLQRVQPAWVYVPLASDHARVNALLASIITMTPGTVSAVVDEEQRRLLVHVLNTDDPAALVADIKVRYEAPLLRVFRVGDGNTGQPLDDRSA</sequence>
<accession>A0A554WHD0</accession>
<feature type="transmembrane region" description="Helical" evidence="7">
    <location>
        <begin position="40"/>
        <end position="56"/>
    </location>
</feature>
<dbReference type="Pfam" id="PF01899">
    <property type="entry name" value="MNHE"/>
    <property type="match status" value="1"/>
</dbReference>
<organism evidence="8 9">
    <name type="scientific">Tepidimonas aquatica</name>
    <dbReference type="NCBI Taxonomy" id="247482"/>
    <lineage>
        <taxon>Bacteria</taxon>
        <taxon>Pseudomonadati</taxon>
        <taxon>Pseudomonadota</taxon>
        <taxon>Betaproteobacteria</taxon>
        <taxon>Burkholderiales</taxon>
        <taxon>Tepidimonas</taxon>
    </lineage>
</organism>
<dbReference type="GO" id="GO:0008324">
    <property type="term" value="F:monoatomic cation transmembrane transporter activity"/>
    <property type="evidence" value="ECO:0007669"/>
    <property type="project" value="InterPro"/>
</dbReference>
<comment type="caution">
    <text evidence="8">The sequence shown here is derived from an EMBL/GenBank/DDBJ whole genome shotgun (WGS) entry which is preliminary data.</text>
</comment>
<reference evidence="8 9" key="1">
    <citation type="submission" date="2019-07" db="EMBL/GenBank/DDBJ databases">
        <title>Tepidimonas aquatica CLN-1 draft genome.</title>
        <authorList>
            <person name="Da Costa M.S."/>
            <person name="Froufe H.J.C."/>
            <person name="Egas C."/>
            <person name="Albuquerque L."/>
        </authorList>
    </citation>
    <scope>NUCLEOTIDE SEQUENCE [LARGE SCALE GENOMIC DNA]</scope>
    <source>
        <strain evidence="8 9">CLN-1</strain>
    </source>
</reference>
<keyword evidence="6 7" id="KW-0472">Membrane</keyword>
<evidence type="ECO:0000256" key="4">
    <source>
        <dbReference type="ARBA" id="ARBA00022692"/>
    </source>
</evidence>
<dbReference type="OrthoDB" id="9807187at2"/>
<dbReference type="PIRSF" id="PIRSF019239">
    <property type="entry name" value="MrpE"/>
    <property type="match status" value="1"/>
</dbReference>
<evidence type="ECO:0000256" key="3">
    <source>
        <dbReference type="ARBA" id="ARBA00022475"/>
    </source>
</evidence>